<evidence type="ECO:0000313" key="1">
    <source>
        <dbReference type="EMBL" id="KAK1360245.1"/>
    </source>
</evidence>
<sequence>MQAFVYPAEWNVLQNDVHEGHTYTITNFNVRAAYGSLRLVSSPWSIIFTQYTIVQPLMVVPVAIPNHKFEFVSFGDIPQLTQSYPQFQSPTNSIGEFDTPPVLVLASVKANCHFGAIRITSLPSTKIYVNLQDASTAIMRQRYSHKVSVWGKLAVTTDELHSKMKETPIIAIVTSCKMKIFRSSVKISTLPSSKIFLNLDDECIAAMRIRLEEEGYKVPENVEPTQLPIFEPQVIQTITLKELSEKTNTEELKDGENTAYPAEISAIVGKELTFTIQINDDNILLNSKIFTVIDAYDMIALTASTCLSASTSEATMPGFTATSISEEYAVAVVFVSMVLKVSVQCDFA</sequence>
<comment type="caution">
    <text evidence="1">The sequence shown here is derived from an EMBL/GenBank/DDBJ whole genome shotgun (WGS) entry which is preliminary data.</text>
</comment>
<dbReference type="Proteomes" id="UP001237642">
    <property type="component" value="Unassembled WGS sequence"/>
</dbReference>
<protein>
    <submittedName>
        <fullName evidence="1">Uncharacterized protein</fullName>
    </submittedName>
</protein>
<dbReference type="EMBL" id="JAUIZM010000010">
    <property type="protein sequence ID" value="KAK1360245.1"/>
    <property type="molecule type" value="Genomic_DNA"/>
</dbReference>
<organism evidence="1 2">
    <name type="scientific">Heracleum sosnowskyi</name>
    <dbReference type="NCBI Taxonomy" id="360622"/>
    <lineage>
        <taxon>Eukaryota</taxon>
        <taxon>Viridiplantae</taxon>
        <taxon>Streptophyta</taxon>
        <taxon>Embryophyta</taxon>
        <taxon>Tracheophyta</taxon>
        <taxon>Spermatophyta</taxon>
        <taxon>Magnoliopsida</taxon>
        <taxon>eudicotyledons</taxon>
        <taxon>Gunneridae</taxon>
        <taxon>Pentapetalae</taxon>
        <taxon>asterids</taxon>
        <taxon>campanulids</taxon>
        <taxon>Apiales</taxon>
        <taxon>Apiaceae</taxon>
        <taxon>Apioideae</taxon>
        <taxon>apioid superclade</taxon>
        <taxon>Tordylieae</taxon>
        <taxon>Tordyliinae</taxon>
        <taxon>Heracleum</taxon>
    </lineage>
</organism>
<reference evidence="1" key="2">
    <citation type="submission" date="2023-05" db="EMBL/GenBank/DDBJ databases">
        <authorList>
            <person name="Schelkunov M.I."/>
        </authorList>
    </citation>
    <scope>NUCLEOTIDE SEQUENCE</scope>
    <source>
        <strain evidence="1">Hsosn_3</strain>
        <tissue evidence="1">Leaf</tissue>
    </source>
</reference>
<accession>A0AAD8H3A5</accession>
<gene>
    <name evidence="1" type="ORF">POM88_044719</name>
</gene>
<dbReference type="Gene3D" id="2.40.50.140">
    <property type="entry name" value="Nucleic acid-binding proteins"/>
    <property type="match status" value="2"/>
</dbReference>
<proteinExistence type="predicted"/>
<dbReference type="PANTHER" id="PTHR47165:SF4">
    <property type="entry name" value="OS03G0429900 PROTEIN"/>
    <property type="match status" value="1"/>
</dbReference>
<dbReference type="InterPro" id="IPR012340">
    <property type="entry name" value="NA-bd_OB-fold"/>
</dbReference>
<dbReference type="AlphaFoldDB" id="A0AAD8H3A5"/>
<dbReference type="PANTHER" id="PTHR47165">
    <property type="entry name" value="OS03G0429900 PROTEIN"/>
    <property type="match status" value="1"/>
</dbReference>
<evidence type="ECO:0000313" key="2">
    <source>
        <dbReference type="Proteomes" id="UP001237642"/>
    </source>
</evidence>
<name>A0AAD8H3A5_9APIA</name>
<reference evidence="1" key="1">
    <citation type="submission" date="2023-02" db="EMBL/GenBank/DDBJ databases">
        <title>Genome of toxic invasive species Heracleum sosnowskyi carries increased number of genes despite the absence of recent whole-genome duplications.</title>
        <authorList>
            <person name="Schelkunov M."/>
            <person name="Shtratnikova V."/>
            <person name="Makarenko M."/>
            <person name="Klepikova A."/>
            <person name="Omelchenko D."/>
            <person name="Novikova G."/>
            <person name="Obukhova E."/>
            <person name="Bogdanov V."/>
            <person name="Penin A."/>
            <person name="Logacheva M."/>
        </authorList>
    </citation>
    <scope>NUCLEOTIDE SEQUENCE</scope>
    <source>
        <strain evidence="1">Hsosn_3</strain>
        <tissue evidence="1">Leaf</tissue>
    </source>
</reference>
<keyword evidence="2" id="KW-1185">Reference proteome</keyword>